<evidence type="ECO:0000259" key="9">
    <source>
        <dbReference type="Pfam" id="PF12832"/>
    </source>
</evidence>
<keyword evidence="7 8" id="KW-0472">Membrane</keyword>
<evidence type="ECO:0000256" key="2">
    <source>
        <dbReference type="ARBA" id="ARBA00022448"/>
    </source>
</evidence>
<comment type="subcellular location">
    <subcellularLocation>
        <location evidence="1">Cell inner membrane</location>
        <topology evidence="1">Multi-pass membrane protein</topology>
    </subcellularLocation>
</comment>
<keyword evidence="2" id="KW-0813">Transport</keyword>
<dbReference type="AlphaFoldDB" id="A0A4R0HJM1"/>
<feature type="domain" description="Major facilitator superfamily associated" evidence="9">
    <location>
        <begin position="12"/>
        <end position="337"/>
    </location>
</feature>
<gene>
    <name evidence="10" type="ORF">E0L21_10635</name>
</gene>
<accession>A0A4R0HJM1</accession>
<feature type="transmembrane region" description="Helical" evidence="8">
    <location>
        <begin position="12"/>
        <end position="32"/>
    </location>
</feature>
<name>A0A4R0HJM1_9ENTR</name>
<feature type="transmembrane region" description="Helical" evidence="8">
    <location>
        <begin position="323"/>
        <end position="345"/>
    </location>
</feature>
<keyword evidence="6 8" id="KW-1133">Transmembrane helix</keyword>
<dbReference type="OrthoDB" id="9150135at2"/>
<keyword evidence="4" id="KW-0997">Cell inner membrane</keyword>
<feature type="transmembrane region" description="Helical" evidence="8">
    <location>
        <begin position="231"/>
        <end position="251"/>
    </location>
</feature>
<feature type="transmembrane region" description="Helical" evidence="8">
    <location>
        <begin position="285"/>
        <end position="302"/>
    </location>
</feature>
<keyword evidence="3" id="KW-1003">Cell membrane</keyword>
<evidence type="ECO:0000256" key="4">
    <source>
        <dbReference type="ARBA" id="ARBA00022519"/>
    </source>
</evidence>
<dbReference type="Gene3D" id="1.20.1250.20">
    <property type="entry name" value="MFS general substrate transporter like domains"/>
    <property type="match status" value="2"/>
</dbReference>
<dbReference type="NCBIfam" id="NF037955">
    <property type="entry name" value="mfs"/>
    <property type="match status" value="1"/>
</dbReference>
<evidence type="ECO:0000256" key="8">
    <source>
        <dbReference type="SAM" id="Phobius"/>
    </source>
</evidence>
<organism evidence="10 11">
    <name type="scientific">Kosakonia quasisacchari</name>
    <dbReference type="NCBI Taxonomy" id="2529380"/>
    <lineage>
        <taxon>Bacteria</taxon>
        <taxon>Pseudomonadati</taxon>
        <taxon>Pseudomonadota</taxon>
        <taxon>Gammaproteobacteria</taxon>
        <taxon>Enterobacterales</taxon>
        <taxon>Enterobacteriaceae</taxon>
        <taxon>Kosakonia</taxon>
    </lineage>
</organism>
<feature type="transmembrane region" description="Helical" evidence="8">
    <location>
        <begin position="44"/>
        <end position="63"/>
    </location>
</feature>
<dbReference type="PANTHER" id="PTHR23522">
    <property type="entry name" value="BLL5896 PROTEIN"/>
    <property type="match status" value="1"/>
</dbReference>
<dbReference type="InterPro" id="IPR024989">
    <property type="entry name" value="MFS_assoc_dom"/>
</dbReference>
<keyword evidence="11" id="KW-1185">Reference proteome</keyword>
<proteinExistence type="predicted"/>
<dbReference type="InterPro" id="IPR026032">
    <property type="entry name" value="HcaT-like"/>
</dbReference>
<comment type="caution">
    <text evidence="10">The sequence shown here is derived from an EMBL/GenBank/DDBJ whole genome shotgun (WGS) entry which is preliminary data.</text>
</comment>
<feature type="transmembrane region" description="Helical" evidence="8">
    <location>
        <begin position="157"/>
        <end position="176"/>
    </location>
</feature>
<dbReference type="GO" id="GO:0005886">
    <property type="term" value="C:plasma membrane"/>
    <property type="evidence" value="ECO:0007669"/>
    <property type="project" value="UniProtKB-SubCell"/>
</dbReference>
<dbReference type="GO" id="GO:0015528">
    <property type="term" value="F:lactose:proton symporter activity"/>
    <property type="evidence" value="ECO:0007669"/>
    <property type="project" value="TreeGrafter"/>
</dbReference>
<evidence type="ECO:0000256" key="1">
    <source>
        <dbReference type="ARBA" id="ARBA00004429"/>
    </source>
</evidence>
<evidence type="ECO:0000313" key="11">
    <source>
        <dbReference type="Proteomes" id="UP000291793"/>
    </source>
</evidence>
<reference evidence="10 11" key="1">
    <citation type="submission" date="2019-02" db="EMBL/GenBank/DDBJ databases">
        <title>The draft genome of Kosakonia quasisacchari strain WCHKQ120001.</title>
        <authorList>
            <person name="Wang C."/>
            <person name="Feng Y."/>
            <person name="Zong Z."/>
        </authorList>
    </citation>
    <scope>NUCLEOTIDE SEQUENCE [LARGE SCALE GENOMIC DNA]</scope>
    <source>
        <strain evidence="10 11">WCHKQ120001</strain>
    </source>
</reference>
<feature type="transmembrane region" description="Helical" evidence="8">
    <location>
        <begin position="70"/>
        <end position="90"/>
    </location>
</feature>
<protein>
    <submittedName>
        <fullName evidence="10">MFS transporter</fullName>
    </submittedName>
</protein>
<dbReference type="InterPro" id="IPR036259">
    <property type="entry name" value="MFS_trans_sf"/>
</dbReference>
<evidence type="ECO:0000256" key="7">
    <source>
        <dbReference type="ARBA" id="ARBA00023136"/>
    </source>
</evidence>
<dbReference type="Pfam" id="PF12832">
    <property type="entry name" value="MFS_1_like"/>
    <property type="match status" value="1"/>
</dbReference>
<dbReference type="Proteomes" id="UP000291793">
    <property type="component" value="Unassembled WGS sequence"/>
</dbReference>
<evidence type="ECO:0000256" key="5">
    <source>
        <dbReference type="ARBA" id="ARBA00022692"/>
    </source>
</evidence>
<evidence type="ECO:0000256" key="6">
    <source>
        <dbReference type="ARBA" id="ARBA00022989"/>
    </source>
</evidence>
<feature type="transmembrane region" description="Helical" evidence="8">
    <location>
        <begin position="351"/>
        <end position="370"/>
    </location>
</feature>
<dbReference type="GO" id="GO:0030395">
    <property type="term" value="F:lactose binding"/>
    <property type="evidence" value="ECO:0007669"/>
    <property type="project" value="TreeGrafter"/>
</dbReference>
<feature type="transmembrane region" description="Helical" evidence="8">
    <location>
        <begin position="197"/>
        <end position="219"/>
    </location>
</feature>
<keyword evidence="5 8" id="KW-0812">Transmembrane</keyword>
<evidence type="ECO:0000256" key="3">
    <source>
        <dbReference type="ARBA" id="ARBA00022475"/>
    </source>
</evidence>
<dbReference type="PANTHER" id="PTHR23522:SF10">
    <property type="entry name" value="3-PHENYLPROPIONIC ACID TRANSPORTER-RELATED"/>
    <property type="match status" value="1"/>
</dbReference>
<dbReference type="RefSeq" id="WP_131409250.1">
    <property type="nucleotide sequence ID" value="NZ_SJOP01000008.1"/>
</dbReference>
<feature type="transmembrane region" description="Helical" evidence="8">
    <location>
        <begin position="126"/>
        <end position="145"/>
    </location>
</feature>
<evidence type="ECO:0000313" key="10">
    <source>
        <dbReference type="EMBL" id="TCC09262.1"/>
    </source>
</evidence>
<dbReference type="SUPFAM" id="SSF103473">
    <property type="entry name" value="MFS general substrate transporter"/>
    <property type="match status" value="1"/>
</dbReference>
<feature type="transmembrane region" description="Helical" evidence="8">
    <location>
        <begin position="263"/>
        <end position="279"/>
    </location>
</feature>
<sequence length="383" mass="42885">MNRYKLKITAYVFYSSYYFQLGVLLGFMPLFLVQKGLSIREVGLLSAFTFLTRLLLNPLIVFLSSKFYRTATIILILSFLSSISFLLMIFSDTLLVITLVIIANIACLPVRPLGDAKIILGLTRAGFNYSSLRLCGSVSFLIAFVTGQKLIATTDLFIVPLIAAISYFIIAVLFLTEYKKDIPAAASLVRYNRASSFLNDKTIICAAFCQASHGVFYAYVSLLWQNMGLSLQTISLLWICGIASEILMFYFLARYPIRMNKRLLIYFCLLVTSLRWAGMGYATDITYMIALQLLQSFSIAVTQNTLAQIWQTIHNEKGTVNAMTIYDAITFGGVQALIIYVASFFTIHNAFIITALLTFITPLALCIIFTGRSARIANREAEK</sequence>
<dbReference type="EMBL" id="SJOP01000008">
    <property type="protein sequence ID" value="TCC09262.1"/>
    <property type="molecule type" value="Genomic_DNA"/>
</dbReference>
<feature type="transmembrane region" description="Helical" evidence="8">
    <location>
        <begin position="96"/>
        <end position="114"/>
    </location>
</feature>